<evidence type="ECO:0000313" key="3">
    <source>
        <dbReference type="Proteomes" id="UP001596303"/>
    </source>
</evidence>
<dbReference type="Gene3D" id="3.40.50.1110">
    <property type="entry name" value="SGNH hydrolase"/>
    <property type="match status" value="1"/>
</dbReference>
<dbReference type="SUPFAM" id="SSF52266">
    <property type="entry name" value="SGNH hydrolase"/>
    <property type="match status" value="1"/>
</dbReference>
<accession>A0ABW1SEH6</accession>
<name>A0ABW1SEH6_9PROT</name>
<gene>
    <name evidence="2" type="ORF">ACFQDM_17815</name>
</gene>
<feature type="domain" description="SGNH hydrolase-type esterase" evidence="1">
    <location>
        <begin position="93"/>
        <end position="237"/>
    </location>
</feature>
<evidence type="ECO:0000313" key="2">
    <source>
        <dbReference type="EMBL" id="MFC6199934.1"/>
    </source>
</evidence>
<dbReference type="EMBL" id="JBHSSW010000066">
    <property type="protein sequence ID" value="MFC6199934.1"/>
    <property type="molecule type" value="Genomic_DNA"/>
</dbReference>
<reference evidence="3" key="1">
    <citation type="journal article" date="2019" name="Int. J. Syst. Evol. Microbiol.">
        <title>The Global Catalogue of Microorganisms (GCM) 10K type strain sequencing project: providing services to taxonomists for standard genome sequencing and annotation.</title>
        <authorList>
            <consortium name="The Broad Institute Genomics Platform"/>
            <consortium name="The Broad Institute Genome Sequencing Center for Infectious Disease"/>
            <person name="Wu L."/>
            <person name="Ma J."/>
        </authorList>
    </citation>
    <scope>NUCLEOTIDE SEQUENCE [LARGE SCALE GENOMIC DNA]</scope>
    <source>
        <strain evidence="3">CGMCC-1.15741</strain>
    </source>
</reference>
<organism evidence="2 3">
    <name type="scientific">Ponticaulis profundi</name>
    <dbReference type="NCBI Taxonomy" id="2665222"/>
    <lineage>
        <taxon>Bacteria</taxon>
        <taxon>Pseudomonadati</taxon>
        <taxon>Pseudomonadota</taxon>
        <taxon>Alphaproteobacteria</taxon>
        <taxon>Hyphomonadales</taxon>
        <taxon>Hyphomonadaceae</taxon>
        <taxon>Ponticaulis</taxon>
    </lineage>
</organism>
<dbReference type="PANTHER" id="PTHR30383">
    <property type="entry name" value="THIOESTERASE 1/PROTEASE 1/LYSOPHOSPHOLIPASE L1"/>
    <property type="match status" value="1"/>
</dbReference>
<protein>
    <submittedName>
        <fullName evidence="2">GDSL-type esterase/lipase family protein</fullName>
    </submittedName>
</protein>
<dbReference type="InterPro" id="IPR013830">
    <property type="entry name" value="SGNH_hydro"/>
</dbReference>
<evidence type="ECO:0000259" key="1">
    <source>
        <dbReference type="Pfam" id="PF13472"/>
    </source>
</evidence>
<sequence>MSSRNASFTVITSCLALSLVSSCGDDRSQSIAQNDSPTTVISEATTTAVLNCYDEIPTVYNDPREEYYRSKIDEFNKSPVRRGSVILLGDSLLARLPAEFFNEQQNVVNFGIEGDETSGVLNRFDQVIAMAPSQVFILIGTNDIARNRDVAAIKNNIDLILERANSLDSSEFYFVSILPRGAELDPMVDELNEYISIKTAQSSVNFIDSYDDFTIDGMQINAELTSDGVHLNLAGSRELSNDIKSNFRLANNERNYADDRTMSVKERISRMCAGV</sequence>
<dbReference type="RefSeq" id="WP_377381596.1">
    <property type="nucleotide sequence ID" value="NZ_JBHSSW010000066.1"/>
</dbReference>
<proteinExistence type="predicted"/>
<dbReference type="PROSITE" id="PS51257">
    <property type="entry name" value="PROKAR_LIPOPROTEIN"/>
    <property type="match status" value="1"/>
</dbReference>
<dbReference type="PANTHER" id="PTHR30383:SF5">
    <property type="entry name" value="SGNH HYDROLASE-TYPE ESTERASE DOMAIN-CONTAINING PROTEIN"/>
    <property type="match status" value="1"/>
</dbReference>
<dbReference type="Proteomes" id="UP001596303">
    <property type="component" value="Unassembled WGS sequence"/>
</dbReference>
<dbReference type="Pfam" id="PF13472">
    <property type="entry name" value="Lipase_GDSL_2"/>
    <property type="match status" value="1"/>
</dbReference>
<keyword evidence="3" id="KW-1185">Reference proteome</keyword>
<dbReference type="InterPro" id="IPR036514">
    <property type="entry name" value="SGNH_hydro_sf"/>
</dbReference>
<dbReference type="InterPro" id="IPR051532">
    <property type="entry name" value="Ester_Hydrolysis_Enzymes"/>
</dbReference>
<comment type="caution">
    <text evidence="2">The sequence shown here is derived from an EMBL/GenBank/DDBJ whole genome shotgun (WGS) entry which is preliminary data.</text>
</comment>